<feature type="compositionally biased region" description="Basic and acidic residues" evidence="1">
    <location>
        <begin position="352"/>
        <end position="365"/>
    </location>
</feature>
<dbReference type="GO" id="GO:0050659">
    <property type="term" value="F:N-acetylgalactosamine 4-sulfate 6-O-sulfotransferase activity"/>
    <property type="evidence" value="ECO:0007669"/>
    <property type="project" value="TreeGrafter"/>
</dbReference>
<sequence length="384" mass="43477">MIPHDDIASSLPPSLTHSLCCRFSREMLRLTFKPLPVLDAVNRTRDISDEFPCQQSWDALQTLGANDTEDIMCIPRPKFLPHLQNPCYTAETKPGARRSNTVHCLPYFHILGNDKCGTTDFHARLTQHPRVLPNNGGIGKEVYYWCWHRYGLWMKKTIPKKRFHIYHMFFQVPANLIVNEYRKNKVQYITGDGTPMDFWDFRGWPQDPQNAGLSEPRFLTPHAMRHLYRDPRFIVMVRDPIDRQSDRGGGGEGREPGEEARDCAEEEGGPHVRGDARAPGGVLRSIQPRPGRSTGGRQVSVEGQGVEGRQVSVEGQRVEGRQVSVEGQRVEGRQVSVEGQRVEGRQVSVEGQRVEGRHGGTEGRRTTGFCGGTEGRRTTWRDRG</sequence>
<dbReference type="AlphaFoldDB" id="A0A433SWR7"/>
<dbReference type="STRING" id="188477.A0A433SWR7"/>
<keyword evidence="3" id="KW-1185">Reference proteome</keyword>
<proteinExistence type="predicted"/>
<organism evidence="2 3">
    <name type="scientific">Elysia chlorotica</name>
    <name type="common">Eastern emerald elysia</name>
    <name type="synonym">Sea slug</name>
    <dbReference type="NCBI Taxonomy" id="188477"/>
    <lineage>
        <taxon>Eukaryota</taxon>
        <taxon>Metazoa</taxon>
        <taxon>Spiralia</taxon>
        <taxon>Lophotrochozoa</taxon>
        <taxon>Mollusca</taxon>
        <taxon>Gastropoda</taxon>
        <taxon>Heterobranchia</taxon>
        <taxon>Euthyneura</taxon>
        <taxon>Panpulmonata</taxon>
        <taxon>Sacoglossa</taxon>
        <taxon>Placobranchoidea</taxon>
        <taxon>Plakobranchidae</taxon>
        <taxon>Elysia</taxon>
    </lineage>
</organism>
<evidence type="ECO:0000313" key="3">
    <source>
        <dbReference type="Proteomes" id="UP000271974"/>
    </source>
</evidence>
<dbReference type="EMBL" id="RQTK01000904">
    <property type="protein sequence ID" value="RUS73746.1"/>
    <property type="molecule type" value="Genomic_DNA"/>
</dbReference>
<dbReference type="PANTHER" id="PTHR15723">
    <property type="entry name" value="CARBOHYDRATE SULFOTRANSFERASE 15"/>
    <property type="match status" value="1"/>
</dbReference>
<dbReference type="InterPro" id="IPR052654">
    <property type="entry name" value="CS_Sulfotransferase"/>
</dbReference>
<dbReference type="SUPFAM" id="SSF52540">
    <property type="entry name" value="P-loop containing nucleoside triphosphate hydrolases"/>
    <property type="match status" value="1"/>
</dbReference>
<feature type="region of interest" description="Disordered" evidence="1">
    <location>
        <begin position="336"/>
        <end position="384"/>
    </location>
</feature>
<comment type="caution">
    <text evidence="2">The sequence shown here is derived from an EMBL/GenBank/DDBJ whole genome shotgun (WGS) entry which is preliminary data.</text>
</comment>
<dbReference type="InterPro" id="IPR027417">
    <property type="entry name" value="P-loop_NTPase"/>
</dbReference>
<accession>A0A433SWR7</accession>
<feature type="region of interest" description="Disordered" evidence="1">
    <location>
        <begin position="239"/>
        <end position="319"/>
    </location>
</feature>
<dbReference type="Proteomes" id="UP000271974">
    <property type="component" value="Unassembled WGS sequence"/>
</dbReference>
<evidence type="ECO:0000313" key="2">
    <source>
        <dbReference type="EMBL" id="RUS73746.1"/>
    </source>
</evidence>
<evidence type="ECO:0000256" key="1">
    <source>
        <dbReference type="SAM" id="MobiDB-lite"/>
    </source>
</evidence>
<feature type="compositionally biased region" description="Basic and acidic residues" evidence="1">
    <location>
        <begin position="252"/>
        <end position="276"/>
    </location>
</feature>
<evidence type="ECO:0008006" key="4">
    <source>
        <dbReference type="Google" id="ProtNLM"/>
    </source>
</evidence>
<dbReference type="PANTHER" id="PTHR15723:SF0">
    <property type="entry name" value="CARBOHYDRATE SULFOTRANSFERASE 15"/>
    <property type="match status" value="1"/>
</dbReference>
<dbReference type="OrthoDB" id="8068875at2759"/>
<reference evidence="2 3" key="1">
    <citation type="submission" date="2019-01" db="EMBL/GenBank/DDBJ databases">
        <title>A draft genome assembly of the solar-powered sea slug Elysia chlorotica.</title>
        <authorList>
            <person name="Cai H."/>
            <person name="Li Q."/>
            <person name="Fang X."/>
            <person name="Li J."/>
            <person name="Curtis N.E."/>
            <person name="Altenburger A."/>
            <person name="Shibata T."/>
            <person name="Feng M."/>
            <person name="Maeda T."/>
            <person name="Schwartz J.A."/>
            <person name="Shigenobu S."/>
            <person name="Lundholm N."/>
            <person name="Nishiyama T."/>
            <person name="Yang H."/>
            <person name="Hasebe M."/>
            <person name="Li S."/>
            <person name="Pierce S.K."/>
            <person name="Wang J."/>
        </authorList>
    </citation>
    <scope>NUCLEOTIDE SEQUENCE [LARGE SCALE GENOMIC DNA]</scope>
    <source>
        <strain evidence="2">EC2010</strain>
        <tissue evidence="2">Whole organism of an adult</tissue>
    </source>
</reference>
<gene>
    <name evidence="2" type="ORF">EGW08_018483</name>
</gene>
<name>A0A433SWR7_ELYCH</name>
<protein>
    <recommendedName>
        <fullName evidence="4">Sulfotransferase domain-containing protein</fullName>
    </recommendedName>
</protein>
<dbReference type="Gene3D" id="3.40.50.300">
    <property type="entry name" value="P-loop containing nucleotide triphosphate hydrolases"/>
    <property type="match status" value="1"/>
</dbReference>
<feature type="compositionally biased region" description="Basic and acidic residues" evidence="1">
    <location>
        <begin position="374"/>
        <end position="384"/>
    </location>
</feature>
<dbReference type="GO" id="GO:0019319">
    <property type="term" value="P:hexose biosynthetic process"/>
    <property type="evidence" value="ECO:0007669"/>
    <property type="project" value="TreeGrafter"/>
</dbReference>